<reference evidence="2" key="3">
    <citation type="submission" date="2015-04" db="UniProtKB">
        <authorList>
            <consortium name="EnsemblPlants"/>
        </authorList>
    </citation>
    <scope>IDENTIFICATION</scope>
    <source>
        <strain evidence="2">cv. Jemalong A17</strain>
    </source>
</reference>
<evidence type="ECO:0000313" key="2">
    <source>
        <dbReference type="EnsemblPlants" id="KEH17776"/>
    </source>
</evidence>
<reference evidence="1 3" key="1">
    <citation type="journal article" date="2011" name="Nature">
        <title>The Medicago genome provides insight into the evolution of rhizobial symbioses.</title>
        <authorList>
            <person name="Young N.D."/>
            <person name="Debelle F."/>
            <person name="Oldroyd G.E."/>
            <person name="Geurts R."/>
            <person name="Cannon S.B."/>
            <person name="Udvardi M.K."/>
            <person name="Benedito V.A."/>
            <person name="Mayer K.F."/>
            <person name="Gouzy J."/>
            <person name="Schoof H."/>
            <person name="Van de Peer Y."/>
            <person name="Proost S."/>
            <person name="Cook D.R."/>
            <person name="Meyers B.C."/>
            <person name="Spannagl M."/>
            <person name="Cheung F."/>
            <person name="De Mita S."/>
            <person name="Krishnakumar V."/>
            <person name="Gundlach H."/>
            <person name="Zhou S."/>
            <person name="Mudge J."/>
            <person name="Bharti A.K."/>
            <person name="Murray J.D."/>
            <person name="Naoumkina M.A."/>
            <person name="Rosen B."/>
            <person name="Silverstein K.A."/>
            <person name="Tang H."/>
            <person name="Rombauts S."/>
            <person name="Zhao P.X."/>
            <person name="Zhou P."/>
            <person name="Barbe V."/>
            <person name="Bardou P."/>
            <person name="Bechner M."/>
            <person name="Bellec A."/>
            <person name="Berger A."/>
            <person name="Berges H."/>
            <person name="Bidwell S."/>
            <person name="Bisseling T."/>
            <person name="Choisne N."/>
            <person name="Couloux A."/>
            <person name="Denny R."/>
            <person name="Deshpande S."/>
            <person name="Dai X."/>
            <person name="Doyle J.J."/>
            <person name="Dudez A.M."/>
            <person name="Farmer A.D."/>
            <person name="Fouteau S."/>
            <person name="Franken C."/>
            <person name="Gibelin C."/>
            <person name="Gish J."/>
            <person name="Goldstein S."/>
            <person name="Gonzalez A.J."/>
            <person name="Green P.J."/>
            <person name="Hallab A."/>
            <person name="Hartog M."/>
            <person name="Hua A."/>
            <person name="Humphray S.J."/>
            <person name="Jeong D.H."/>
            <person name="Jing Y."/>
            <person name="Jocker A."/>
            <person name="Kenton S.M."/>
            <person name="Kim D.J."/>
            <person name="Klee K."/>
            <person name="Lai H."/>
            <person name="Lang C."/>
            <person name="Lin S."/>
            <person name="Macmil S.L."/>
            <person name="Magdelenat G."/>
            <person name="Matthews L."/>
            <person name="McCorrison J."/>
            <person name="Monaghan E.L."/>
            <person name="Mun J.H."/>
            <person name="Najar F.Z."/>
            <person name="Nicholson C."/>
            <person name="Noirot C."/>
            <person name="O'Bleness M."/>
            <person name="Paule C.R."/>
            <person name="Poulain J."/>
            <person name="Prion F."/>
            <person name="Qin B."/>
            <person name="Qu C."/>
            <person name="Retzel E.F."/>
            <person name="Riddle C."/>
            <person name="Sallet E."/>
            <person name="Samain S."/>
            <person name="Samson N."/>
            <person name="Sanders I."/>
            <person name="Saurat O."/>
            <person name="Scarpelli C."/>
            <person name="Schiex T."/>
            <person name="Segurens B."/>
            <person name="Severin A.J."/>
            <person name="Sherrier D.J."/>
            <person name="Shi R."/>
            <person name="Sims S."/>
            <person name="Singer S.R."/>
            <person name="Sinharoy S."/>
            <person name="Sterck L."/>
            <person name="Viollet A."/>
            <person name="Wang B.B."/>
            <person name="Wang K."/>
            <person name="Wang M."/>
            <person name="Wang X."/>
            <person name="Warfsmann J."/>
            <person name="Weissenbach J."/>
            <person name="White D.D."/>
            <person name="White J.D."/>
            <person name="Wiley G.B."/>
            <person name="Wincker P."/>
            <person name="Xing Y."/>
            <person name="Yang L."/>
            <person name="Yao Z."/>
            <person name="Ying F."/>
            <person name="Zhai J."/>
            <person name="Zhou L."/>
            <person name="Zuber A."/>
            <person name="Denarie J."/>
            <person name="Dixon R.A."/>
            <person name="May G.D."/>
            <person name="Schwartz D.C."/>
            <person name="Rogers J."/>
            <person name="Quetier F."/>
            <person name="Town C.D."/>
            <person name="Roe B.A."/>
        </authorList>
    </citation>
    <scope>NUCLEOTIDE SEQUENCE [LARGE SCALE GENOMIC DNA]</scope>
    <source>
        <strain evidence="1">A17</strain>
        <strain evidence="2 3">cv. Jemalong A17</strain>
    </source>
</reference>
<dbReference type="EnsemblPlants" id="KEH17776">
    <property type="protein sequence ID" value="KEH17776"/>
    <property type="gene ID" value="MTR_8g005215"/>
</dbReference>
<reference evidence="1 3" key="2">
    <citation type="journal article" date="2014" name="BMC Genomics">
        <title>An improved genome release (version Mt4.0) for the model legume Medicago truncatula.</title>
        <authorList>
            <person name="Tang H."/>
            <person name="Krishnakumar V."/>
            <person name="Bidwell S."/>
            <person name="Rosen B."/>
            <person name="Chan A."/>
            <person name="Zhou S."/>
            <person name="Gentzbittel L."/>
            <person name="Childs K.L."/>
            <person name="Yandell M."/>
            <person name="Gundlach H."/>
            <person name="Mayer K.F."/>
            <person name="Schwartz D.C."/>
            <person name="Town C.D."/>
        </authorList>
    </citation>
    <scope>GENOME REANNOTATION</scope>
    <source>
        <strain evidence="1">A17</strain>
        <strain evidence="2 3">cv. Jemalong A17</strain>
    </source>
</reference>
<dbReference type="HOGENOM" id="CLU_2641917_0_0_1"/>
<protein>
    <submittedName>
        <fullName evidence="1 2">Uncharacterized protein</fullName>
    </submittedName>
</protein>
<dbReference type="AlphaFoldDB" id="A0A072TKP2"/>
<evidence type="ECO:0000313" key="1">
    <source>
        <dbReference type="EMBL" id="KEH17776.1"/>
    </source>
</evidence>
<accession>A0A072TKP2</accession>
<proteinExistence type="predicted"/>
<keyword evidence="3" id="KW-1185">Reference proteome</keyword>
<gene>
    <name evidence="1" type="ordered locus">MTR_8g005215</name>
</gene>
<organism evidence="1 3">
    <name type="scientific">Medicago truncatula</name>
    <name type="common">Barrel medic</name>
    <name type="synonym">Medicago tribuloides</name>
    <dbReference type="NCBI Taxonomy" id="3880"/>
    <lineage>
        <taxon>Eukaryota</taxon>
        <taxon>Viridiplantae</taxon>
        <taxon>Streptophyta</taxon>
        <taxon>Embryophyta</taxon>
        <taxon>Tracheophyta</taxon>
        <taxon>Spermatophyta</taxon>
        <taxon>Magnoliopsida</taxon>
        <taxon>eudicotyledons</taxon>
        <taxon>Gunneridae</taxon>
        <taxon>Pentapetalae</taxon>
        <taxon>rosids</taxon>
        <taxon>fabids</taxon>
        <taxon>Fabales</taxon>
        <taxon>Fabaceae</taxon>
        <taxon>Papilionoideae</taxon>
        <taxon>50 kb inversion clade</taxon>
        <taxon>NPAAA clade</taxon>
        <taxon>Hologalegina</taxon>
        <taxon>IRL clade</taxon>
        <taxon>Trifolieae</taxon>
        <taxon>Medicago</taxon>
    </lineage>
</organism>
<evidence type="ECO:0000313" key="3">
    <source>
        <dbReference type="Proteomes" id="UP000002051"/>
    </source>
</evidence>
<dbReference type="EMBL" id="CM001224">
    <property type="protein sequence ID" value="KEH17776.1"/>
    <property type="molecule type" value="Genomic_DNA"/>
</dbReference>
<dbReference type="Proteomes" id="UP000002051">
    <property type="component" value="Chromosome 8"/>
</dbReference>
<sequence length="77" mass="8203">MVHLQYLMGHINPIQENQVVDSGAIASNSGKCRGANGRCEAPSTVVVVVAANGAKPYSVRPNLILRPLLGFQGQNFK</sequence>
<name>A0A072TKP2_MEDTR</name>